<dbReference type="Proteomes" id="UP000478052">
    <property type="component" value="Unassembled WGS sequence"/>
</dbReference>
<evidence type="ECO:0000313" key="2">
    <source>
        <dbReference type="Proteomes" id="UP000478052"/>
    </source>
</evidence>
<evidence type="ECO:0000313" key="1">
    <source>
        <dbReference type="EMBL" id="KAF0685459.1"/>
    </source>
</evidence>
<comment type="caution">
    <text evidence="1">The sequence shown here is derived from an EMBL/GenBank/DDBJ whole genome shotgun (WGS) entry which is preliminary data.</text>
</comment>
<proteinExistence type="predicted"/>
<dbReference type="OrthoDB" id="6624460at2759"/>
<dbReference type="EMBL" id="VUJU01017069">
    <property type="protein sequence ID" value="KAF0685459.1"/>
    <property type="molecule type" value="Genomic_DNA"/>
</dbReference>
<feature type="non-terminal residue" evidence="1">
    <location>
        <position position="1"/>
    </location>
</feature>
<dbReference type="AlphaFoldDB" id="A0A6G0VHJ5"/>
<feature type="non-terminal residue" evidence="1">
    <location>
        <position position="326"/>
    </location>
</feature>
<reference evidence="1 2" key="1">
    <citation type="submission" date="2019-08" db="EMBL/GenBank/DDBJ databases">
        <title>Whole genome of Aphis craccivora.</title>
        <authorList>
            <person name="Voronova N.V."/>
            <person name="Shulinski R.S."/>
            <person name="Bandarenka Y.V."/>
            <person name="Zhorov D.G."/>
            <person name="Warner D."/>
        </authorList>
    </citation>
    <scope>NUCLEOTIDE SEQUENCE [LARGE SCALE GENOMIC DNA]</scope>
    <source>
        <strain evidence="1">180601</strain>
        <tissue evidence="1">Whole Body</tissue>
    </source>
</reference>
<gene>
    <name evidence="1" type="ORF">FWK35_00036317</name>
</gene>
<sequence length="326" mass="37241">RPTTEKSRSRRGAINLIGRVANVLFGNCDDRDAKNQEILTKKYNYLIDEIVTEKVGVGILIFEVALEEQIALLNLILIQYSFETKSLESVVNAVIHGSIHYSLLDSSTLKKIEQRSQLKIPIIDSYEFILYKTIPLPIQLQNNTYTVIAPNADYIAVDKSRLYYVELSTLQISKCKKTINQLICEHEQHIFHADGSCEISVFRRPDVLPDSCIVKYVSFNVKILHRLEGTNSWLFVTNVENIIIKCKNISESLEKRVNGTGILRLDTHCEANTDDDTILIPKRKILSKIYKDFDFVPKLSESVILEFQLSIQKTTSENLLSMKNTN</sequence>
<dbReference type="Pfam" id="PF12259">
    <property type="entry name" value="Baculo_F"/>
    <property type="match status" value="1"/>
</dbReference>
<organism evidence="1 2">
    <name type="scientific">Aphis craccivora</name>
    <name type="common">Cowpea aphid</name>
    <dbReference type="NCBI Taxonomy" id="307492"/>
    <lineage>
        <taxon>Eukaryota</taxon>
        <taxon>Metazoa</taxon>
        <taxon>Ecdysozoa</taxon>
        <taxon>Arthropoda</taxon>
        <taxon>Hexapoda</taxon>
        <taxon>Insecta</taxon>
        <taxon>Pterygota</taxon>
        <taxon>Neoptera</taxon>
        <taxon>Paraneoptera</taxon>
        <taxon>Hemiptera</taxon>
        <taxon>Sternorrhyncha</taxon>
        <taxon>Aphidomorpha</taxon>
        <taxon>Aphidoidea</taxon>
        <taxon>Aphididae</taxon>
        <taxon>Aphidini</taxon>
        <taxon>Aphis</taxon>
        <taxon>Aphis</taxon>
    </lineage>
</organism>
<name>A0A6G0VHJ5_APHCR</name>
<keyword evidence="2" id="KW-1185">Reference proteome</keyword>
<accession>A0A6G0VHJ5</accession>
<protein>
    <submittedName>
        <fullName evidence="1">Envelope fusion protein</fullName>
    </submittedName>
</protein>
<dbReference type="InterPro" id="IPR022048">
    <property type="entry name" value="Envelope_fusion-like"/>
</dbReference>